<sequence length="605" mass="72089">MKNLIDLEIENYYSEEKWRTMGSEKRMGVLVPLFSIYSTRSMGSGDFEDLKLIVDWCERTSNKILQLMPLNDFHNSPYAPFSFFALDPVYIALDKLIGVPEDLVRDGIEEIKRNFPTGRGYIDYEVKHAKINLLYKVYKQMNLMELECNDFKKFIEENKYWIEYYCLYTTLKFDYCQETWEDWDECFRDKDEERIKQFSNEHSDRIMFFKWIQWQLYEQLKAVKLYANSKNVLVMGDMFFIVGRDSADVWNLRKYFRIDLVPGLPPEPMCPKGQRWGNQSMYNWKNIIDDDYELIKQRFKYNENFYDIVRLDTAASVFRMWCVKREASQEDEGLNGFFYPEDSSVWEEQGETLLEVIQQSTRMLICAENLAPLCGEYTPIIRKLGIPPICFHRWEKDWDITHNFILPQDYNPLTVLTLSNHDTSNFADWWENEAGRIDTSRFSQLCQYYNLDYDEMKIQLFDSELSNDNKLRWKSSIDSMEGLLSKLHKNKDEVAELVNDYSNYSFEKEKLWNIMNLSGTMRESCDKEIMKAIMKTLKDSNAVWSISSIIDYLCLLGIIEKDYNRYRFNTPGTVSGKNWTMTLPINIERLFQKDLCDEIKRVMEG</sequence>
<protein>
    <submittedName>
        <fullName evidence="1">Uncharacterized protein</fullName>
    </submittedName>
</protein>
<accession>A0ACB5RDL2</accession>
<evidence type="ECO:0000313" key="1">
    <source>
        <dbReference type="EMBL" id="GKX67358.1"/>
    </source>
</evidence>
<dbReference type="EMBL" id="BROD01000001">
    <property type="protein sequence ID" value="GKX67358.1"/>
    <property type="molecule type" value="Genomic_DNA"/>
</dbReference>
<reference evidence="1" key="1">
    <citation type="journal article" date="2025" name="Int. J. Syst. Evol. Microbiol.">
        <title>Inconstantimicrobium mannanitabidum sp. nov., a novel member of the family Clostridiaceae isolated from anoxic soil under the treatment of reductive soil disinfestation.</title>
        <authorList>
            <person name="Ueki A."/>
            <person name="Tonouchi A."/>
            <person name="Honma S."/>
            <person name="Kaku N."/>
            <person name="Ueki K."/>
        </authorList>
    </citation>
    <scope>NUCLEOTIDE SEQUENCE</scope>
    <source>
        <strain evidence="1">TW13</strain>
    </source>
</reference>
<gene>
    <name evidence="1" type="ORF">rsdtw13_26160</name>
</gene>
<proteinExistence type="predicted"/>
<organism evidence="1 2">
    <name type="scientific">Inconstantimicrobium mannanitabidum</name>
    <dbReference type="NCBI Taxonomy" id="1604901"/>
    <lineage>
        <taxon>Bacteria</taxon>
        <taxon>Bacillati</taxon>
        <taxon>Bacillota</taxon>
        <taxon>Clostridia</taxon>
        <taxon>Eubacteriales</taxon>
        <taxon>Clostridiaceae</taxon>
        <taxon>Inconstantimicrobium</taxon>
    </lineage>
</organism>
<evidence type="ECO:0000313" key="2">
    <source>
        <dbReference type="Proteomes" id="UP001058074"/>
    </source>
</evidence>
<keyword evidence="2" id="KW-1185">Reference proteome</keyword>
<dbReference type="Proteomes" id="UP001058074">
    <property type="component" value="Unassembled WGS sequence"/>
</dbReference>
<name>A0ACB5RDL2_9CLOT</name>
<comment type="caution">
    <text evidence="1">The sequence shown here is derived from an EMBL/GenBank/DDBJ whole genome shotgun (WGS) entry which is preliminary data.</text>
</comment>